<keyword evidence="1" id="KW-1133">Transmembrane helix</keyword>
<dbReference type="Proteomes" id="UP001321473">
    <property type="component" value="Unassembled WGS sequence"/>
</dbReference>
<proteinExistence type="predicted"/>
<keyword evidence="1" id="KW-0812">Transmembrane</keyword>
<sequence>MEQHPDPPTAFYRMWFAVAVRVSLGVLINHKRYQDWTHDKLKQFLEGGIMGNLYYAIEFSLDEATSADGQNKYFGHCYLPQSLRQMKLPDSPTTRPRPVMLITTLMRHHLPPELDWYHHPLRPHDYVPRAPTDEEYAHW</sequence>
<gene>
    <name evidence="2" type="ORF">V5799_015860</name>
</gene>
<evidence type="ECO:0000256" key="1">
    <source>
        <dbReference type="SAM" id="Phobius"/>
    </source>
</evidence>
<name>A0AAQ4F7S6_AMBAM</name>
<comment type="caution">
    <text evidence="2">The sequence shown here is derived from an EMBL/GenBank/DDBJ whole genome shotgun (WGS) entry which is preliminary data.</text>
</comment>
<dbReference type="EMBL" id="JARKHS020006271">
    <property type="protein sequence ID" value="KAK8782795.1"/>
    <property type="molecule type" value="Genomic_DNA"/>
</dbReference>
<keyword evidence="1" id="KW-0472">Membrane</keyword>
<evidence type="ECO:0000313" key="2">
    <source>
        <dbReference type="EMBL" id="KAK8782795.1"/>
    </source>
</evidence>
<accession>A0AAQ4F7S6</accession>
<evidence type="ECO:0000313" key="3">
    <source>
        <dbReference type="Proteomes" id="UP001321473"/>
    </source>
</evidence>
<reference evidence="2 3" key="1">
    <citation type="journal article" date="2023" name="Arcadia Sci">
        <title>De novo assembly of a long-read Amblyomma americanum tick genome.</title>
        <authorList>
            <person name="Chou S."/>
            <person name="Poskanzer K.E."/>
            <person name="Rollins M."/>
            <person name="Thuy-Boun P.S."/>
        </authorList>
    </citation>
    <scope>NUCLEOTIDE SEQUENCE [LARGE SCALE GENOMIC DNA]</scope>
    <source>
        <strain evidence="2">F_SG_1</strain>
        <tissue evidence="2">Salivary glands</tissue>
    </source>
</reference>
<feature type="transmembrane region" description="Helical" evidence="1">
    <location>
        <begin position="12"/>
        <end position="30"/>
    </location>
</feature>
<keyword evidence="3" id="KW-1185">Reference proteome</keyword>
<protein>
    <submittedName>
        <fullName evidence="2">Uncharacterized protein</fullName>
    </submittedName>
</protein>
<organism evidence="2 3">
    <name type="scientific">Amblyomma americanum</name>
    <name type="common">Lone star tick</name>
    <dbReference type="NCBI Taxonomy" id="6943"/>
    <lineage>
        <taxon>Eukaryota</taxon>
        <taxon>Metazoa</taxon>
        <taxon>Ecdysozoa</taxon>
        <taxon>Arthropoda</taxon>
        <taxon>Chelicerata</taxon>
        <taxon>Arachnida</taxon>
        <taxon>Acari</taxon>
        <taxon>Parasitiformes</taxon>
        <taxon>Ixodida</taxon>
        <taxon>Ixodoidea</taxon>
        <taxon>Ixodidae</taxon>
        <taxon>Amblyomminae</taxon>
        <taxon>Amblyomma</taxon>
    </lineage>
</organism>
<dbReference type="AlphaFoldDB" id="A0AAQ4F7S6"/>